<keyword evidence="2" id="KW-1185">Reference proteome</keyword>
<sequence>MKKFLKDFIKKIADENSKTFGDSKLDCCDLNKTNNTNNKVNDKNK</sequence>
<protein>
    <submittedName>
        <fullName evidence="1">Uncharacterized protein</fullName>
    </submittedName>
</protein>
<name>A0ABS6ED50_9CLOT</name>
<organism evidence="1 2">
    <name type="scientific">Clostridium mobile</name>
    <dbReference type="NCBI Taxonomy" id="2841512"/>
    <lineage>
        <taxon>Bacteria</taxon>
        <taxon>Bacillati</taxon>
        <taxon>Bacillota</taxon>
        <taxon>Clostridia</taxon>
        <taxon>Eubacteriales</taxon>
        <taxon>Clostridiaceae</taxon>
        <taxon>Clostridium</taxon>
    </lineage>
</organism>
<comment type="caution">
    <text evidence="1">The sequence shown here is derived from an EMBL/GenBank/DDBJ whole genome shotgun (WGS) entry which is preliminary data.</text>
</comment>
<reference evidence="1 2" key="1">
    <citation type="submission" date="2021-06" db="EMBL/GenBank/DDBJ databases">
        <authorList>
            <person name="Sun Q."/>
            <person name="Li D."/>
        </authorList>
    </citation>
    <scope>NUCLEOTIDE SEQUENCE [LARGE SCALE GENOMIC DNA]</scope>
    <source>
        <strain evidence="1 2">MSJ-11</strain>
    </source>
</reference>
<gene>
    <name evidence="1" type="ORF">KQI86_02205</name>
</gene>
<proteinExistence type="predicted"/>
<accession>A0ABS6ED50</accession>
<dbReference type="NCBIfam" id="NF040898">
    <property type="entry name" value="CC_mini_metal"/>
    <property type="match status" value="1"/>
</dbReference>
<evidence type="ECO:0000313" key="2">
    <source>
        <dbReference type="Proteomes" id="UP000726170"/>
    </source>
</evidence>
<dbReference type="Proteomes" id="UP000726170">
    <property type="component" value="Unassembled WGS sequence"/>
</dbReference>
<dbReference type="EMBL" id="JAHLQF010000001">
    <property type="protein sequence ID" value="MBU5483121.1"/>
    <property type="molecule type" value="Genomic_DNA"/>
</dbReference>
<evidence type="ECO:0000313" key="1">
    <source>
        <dbReference type="EMBL" id="MBU5483121.1"/>
    </source>
</evidence>
<dbReference type="RefSeq" id="WP_216437523.1">
    <property type="nucleotide sequence ID" value="NZ_JAHLQF010000001.1"/>
</dbReference>